<evidence type="ECO:0000256" key="3">
    <source>
        <dbReference type="ARBA" id="ARBA00023002"/>
    </source>
</evidence>
<proteinExistence type="inferred from homology"/>
<dbReference type="Pfam" id="PF00106">
    <property type="entry name" value="adh_short"/>
    <property type="match status" value="1"/>
</dbReference>
<sequence>MARVVVVTGCTTGGIGFALCEEFARHGCKVYATSRRIETIGDFSSPTIEKLSLDVTSDESAARAIQKVIDAEGRVDVLVNNAGTIAPGPILEQSIDYVKKVLDTNTVSILRVSKEVMPHMVNRQSGLIVNIGSIVGDVPTPWNGLYSASKAAVVSISEVMAMELQPFNIQVLHVAPGGVKSNIAANASNFRLVEESLYAEYLPDILRRINTSQATESMANEEFARQVVGKALRKKQSFYTYFTLGSNSFTFKVFKWLPRVWVLRFLWKMYSKKA</sequence>
<evidence type="ECO:0000256" key="4">
    <source>
        <dbReference type="RuleBase" id="RU000363"/>
    </source>
</evidence>
<evidence type="ECO:0000313" key="6">
    <source>
        <dbReference type="Proteomes" id="UP000307440"/>
    </source>
</evidence>
<dbReference type="AlphaFoldDB" id="A0A5C3LCR1"/>
<evidence type="ECO:0000256" key="1">
    <source>
        <dbReference type="ARBA" id="ARBA00006484"/>
    </source>
</evidence>
<organism evidence="5 6">
    <name type="scientific">Coprinopsis marcescibilis</name>
    <name type="common">Agaric fungus</name>
    <name type="synonym">Psathyrella marcescibilis</name>
    <dbReference type="NCBI Taxonomy" id="230819"/>
    <lineage>
        <taxon>Eukaryota</taxon>
        <taxon>Fungi</taxon>
        <taxon>Dikarya</taxon>
        <taxon>Basidiomycota</taxon>
        <taxon>Agaricomycotina</taxon>
        <taxon>Agaricomycetes</taxon>
        <taxon>Agaricomycetidae</taxon>
        <taxon>Agaricales</taxon>
        <taxon>Agaricineae</taxon>
        <taxon>Psathyrellaceae</taxon>
        <taxon>Coprinopsis</taxon>
    </lineage>
</organism>
<dbReference type="STRING" id="230819.A0A5C3LCR1"/>
<dbReference type="GO" id="GO:0005783">
    <property type="term" value="C:endoplasmic reticulum"/>
    <property type="evidence" value="ECO:0007669"/>
    <property type="project" value="TreeGrafter"/>
</dbReference>
<dbReference type="PANTHER" id="PTHR44169:SF6">
    <property type="entry name" value="NADPH-DEPENDENT 1-ACYLDIHYDROXYACETONE PHOSPHATE REDUCTASE"/>
    <property type="match status" value="1"/>
</dbReference>
<reference evidence="5 6" key="1">
    <citation type="journal article" date="2019" name="Nat. Ecol. Evol.">
        <title>Megaphylogeny resolves global patterns of mushroom evolution.</title>
        <authorList>
            <person name="Varga T."/>
            <person name="Krizsan K."/>
            <person name="Foldi C."/>
            <person name="Dima B."/>
            <person name="Sanchez-Garcia M."/>
            <person name="Sanchez-Ramirez S."/>
            <person name="Szollosi G.J."/>
            <person name="Szarkandi J.G."/>
            <person name="Papp V."/>
            <person name="Albert L."/>
            <person name="Andreopoulos W."/>
            <person name="Angelini C."/>
            <person name="Antonin V."/>
            <person name="Barry K.W."/>
            <person name="Bougher N.L."/>
            <person name="Buchanan P."/>
            <person name="Buyck B."/>
            <person name="Bense V."/>
            <person name="Catcheside P."/>
            <person name="Chovatia M."/>
            <person name="Cooper J."/>
            <person name="Damon W."/>
            <person name="Desjardin D."/>
            <person name="Finy P."/>
            <person name="Geml J."/>
            <person name="Haridas S."/>
            <person name="Hughes K."/>
            <person name="Justo A."/>
            <person name="Karasinski D."/>
            <person name="Kautmanova I."/>
            <person name="Kiss B."/>
            <person name="Kocsube S."/>
            <person name="Kotiranta H."/>
            <person name="LaButti K.M."/>
            <person name="Lechner B.E."/>
            <person name="Liimatainen K."/>
            <person name="Lipzen A."/>
            <person name="Lukacs Z."/>
            <person name="Mihaltcheva S."/>
            <person name="Morgado L.N."/>
            <person name="Niskanen T."/>
            <person name="Noordeloos M.E."/>
            <person name="Ohm R.A."/>
            <person name="Ortiz-Santana B."/>
            <person name="Ovrebo C."/>
            <person name="Racz N."/>
            <person name="Riley R."/>
            <person name="Savchenko A."/>
            <person name="Shiryaev A."/>
            <person name="Soop K."/>
            <person name="Spirin V."/>
            <person name="Szebenyi C."/>
            <person name="Tomsovsky M."/>
            <person name="Tulloss R.E."/>
            <person name="Uehling J."/>
            <person name="Grigoriev I.V."/>
            <person name="Vagvolgyi C."/>
            <person name="Papp T."/>
            <person name="Martin F.M."/>
            <person name="Miettinen O."/>
            <person name="Hibbett D.S."/>
            <person name="Nagy L.G."/>
        </authorList>
    </citation>
    <scope>NUCLEOTIDE SEQUENCE [LARGE SCALE GENOMIC DNA]</scope>
    <source>
        <strain evidence="5 6">CBS 121175</strain>
    </source>
</reference>
<accession>A0A5C3LCR1</accession>
<protein>
    <submittedName>
        <fullName evidence="5">NAD(P)-binding protein</fullName>
    </submittedName>
</protein>
<evidence type="ECO:0000256" key="2">
    <source>
        <dbReference type="ARBA" id="ARBA00022857"/>
    </source>
</evidence>
<dbReference type="OrthoDB" id="2102561at2759"/>
<keyword evidence="3" id="KW-0560">Oxidoreductase</keyword>
<dbReference type="SUPFAM" id="SSF51735">
    <property type="entry name" value="NAD(P)-binding Rossmann-fold domains"/>
    <property type="match status" value="1"/>
</dbReference>
<dbReference type="PANTHER" id="PTHR44169">
    <property type="entry name" value="NADPH-DEPENDENT 1-ACYLDIHYDROXYACETONE PHOSPHATE REDUCTASE"/>
    <property type="match status" value="1"/>
</dbReference>
<dbReference type="GO" id="GO:0016491">
    <property type="term" value="F:oxidoreductase activity"/>
    <property type="evidence" value="ECO:0007669"/>
    <property type="project" value="UniProtKB-KW"/>
</dbReference>
<dbReference type="InterPro" id="IPR020904">
    <property type="entry name" value="Sc_DH/Rdtase_CS"/>
</dbReference>
<dbReference type="CDD" id="cd05374">
    <property type="entry name" value="17beta-HSD-like_SDR_c"/>
    <property type="match status" value="1"/>
</dbReference>
<keyword evidence="6" id="KW-1185">Reference proteome</keyword>
<dbReference type="Gene3D" id="3.40.50.720">
    <property type="entry name" value="NAD(P)-binding Rossmann-like Domain"/>
    <property type="match status" value="1"/>
</dbReference>
<name>A0A5C3LCR1_COPMA</name>
<dbReference type="PRINTS" id="PR00081">
    <property type="entry name" value="GDHRDH"/>
</dbReference>
<keyword evidence="2" id="KW-0521">NADP</keyword>
<comment type="similarity">
    <text evidence="1 4">Belongs to the short-chain dehydrogenases/reductases (SDR) family.</text>
</comment>
<evidence type="ECO:0000313" key="5">
    <source>
        <dbReference type="EMBL" id="TFK30854.1"/>
    </source>
</evidence>
<dbReference type="InterPro" id="IPR002347">
    <property type="entry name" value="SDR_fam"/>
</dbReference>
<dbReference type="PROSITE" id="PS00061">
    <property type="entry name" value="ADH_SHORT"/>
    <property type="match status" value="1"/>
</dbReference>
<dbReference type="EMBL" id="ML210146">
    <property type="protein sequence ID" value="TFK30854.1"/>
    <property type="molecule type" value="Genomic_DNA"/>
</dbReference>
<dbReference type="Proteomes" id="UP000307440">
    <property type="component" value="Unassembled WGS sequence"/>
</dbReference>
<dbReference type="PRINTS" id="PR00080">
    <property type="entry name" value="SDRFAMILY"/>
</dbReference>
<gene>
    <name evidence="5" type="ORF">FA15DRAFT_662917</name>
</gene>
<dbReference type="InterPro" id="IPR036291">
    <property type="entry name" value="NAD(P)-bd_dom_sf"/>
</dbReference>